<dbReference type="Gene3D" id="1.20.1250.20">
    <property type="entry name" value="MFS general substrate transporter like domains"/>
    <property type="match status" value="1"/>
</dbReference>
<dbReference type="PROSITE" id="PS50850">
    <property type="entry name" value="MFS"/>
    <property type="match status" value="1"/>
</dbReference>
<dbReference type="InterPro" id="IPR011701">
    <property type="entry name" value="MFS"/>
</dbReference>
<evidence type="ECO:0000256" key="7">
    <source>
        <dbReference type="SAM" id="Phobius"/>
    </source>
</evidence>
<proteinExistence type="predicted"/>
<keyword evidence="3" id="KW-1003">Cell membrane</keyword>
<evidence type="ECO:0000256" key="2">
    <source>
        <dbReference type="ARBA" id="ARBA00022448"/>
    </source>
</evidence>
<accession>A0ABY8USZ0</accession>
<dbReference type="Proteomes" id="UP001236652">
    <property type="component" value="Chromosome"/>
</dbReference>
<evidence type="ECO:0000256" key="5">
    <source>
        <dbReference type="ARBA" id="ARBA00022989"/>
    </source>
</evidence>
<dbReference type="PANTHER" id="PTHR43266:SF2">
    <property type="entry name" value="MAJOR FACILITATOR SUPERFAMILY (MFS) PROFILE DOMAIN-CONTAINING PROTEIN"/>
    <property type="match status" value="1"/>
</dbReference>
<feature type="domain" description="Major facilitator superfamily (MFS) profile" evidence="8">
    <location>
        <begin position="12"/>
        <end position="402"/>
    </location>
</feature>
<organism evidence="9 10">
    <name type="scientific">Pontibacillus chungwhensis</name>
    <dbReference type="NCBI Taxonomy" id="265426"/>
    <lineage>
        <taxon>Bacteria</taxon>
        <taxon>Bacillati</taxon>
        <taxon>Bacillota</taxon>
        <taxon>Bacilli</taxon>
        <taxon>Bacillales</taxon>
        <taxon>Bacillaceae</taxon>
        <taxon>Pontibacillus</taxon>
    </lineage>
</organism>
<dbReference type="PANTHER" id="PTHR43266">
    <property type="entry name" value="MACROLIDE-EFFLUX PROTEIN"/>
    <property type="match status" value="1"/>
</dbReference>
<keyword evidence="4 7" id="KW-0812">Transmembrane</keyword>
<feature type="transmembrane region" description="Helical" evidence="7">
    <location>
        <begin position="166"/>
        <end position="185"/>
    </location>
</feature>
<keyword evidence="2" id="KW-0813">Transport</keyword>
<evidence type="ECO:0000313" key="10">
    <source>
        <dbReference type="Proteomes" id="UP001236652"/>
    </source>
</evidence>
<dbReference type="RefSeq" id="WP_231416815.1">
    <property type="nucleotide sequence ID" value="NZ_CP126446.1"/>
</dbReference>
<feature type="transmembrane region" description="Helical" evidence="7">
    <location>
        <begin position="307"/>
        <end position="326"/>
    </location>
</feature>
<feature type="transmembrane region" description="Helical" evidence="7">
    <location>
        <begin position="347"/>
        <end position="370"/>
    </location>
</feature>
<feature type="transmembrane region" description="Helical" evidence="7">
    <location>
        <begin position="376"/>
        <end position="396"/>
    </location>
</feature>
<evidence type="ECO:0000256" key="6">
    <source>
        <dbReference type="ARBA" id="ARBA00023136"/>
    </source>
</evidence>
<dbReference type="EMBL" id="CP126446">
    <property type="protein sequence ID" value="WIF96543.1"/>
    <property type="molecule type" value="Genomic_DNA"/>
</dbReference>
<gene>
    <name evidence="9" type="ORF">QNI29_12355</name>
</gene>
<reference evidence="9 10" key="1">
    <citation type="submission" date="2023-05" db="EMBL/GenBank/DDBJ databases">
        <title>Comparative genomics reveals the evidence of polycyclic aromatic hydrocarbons degradation in moderately halophilic genus Pontibacillus.</title>
        <authorList>
            <person name="Yang H."/>
            <person name="Qian Z."/>
        </authorList>
    </citation>
    <scope>NUCLEOTIDE SEQUENCE [LARGE SCALE GENOMIC DNA]</scope>
    <source>
        <strain evidence="10">HN14</strain>
    </source>
</reference>
<evidence type="ECO:0000256" key="3">
    <source>
        <dbReference type="ARBA" id="ARBA00022475"/>
    </source>
</evidence>
<feature type="transmembrane region" description="Helical" evidence="7">
    <location>
        <begin position="12"/>
        <end position="34"/>
    </location>
</feature>
<feature type="transmembrane region" description="Helical" evidence="7">
    <location>
        <begin position="257"/>
        <end position="276"/>
    </location>
</feature>
<evidence type="ECO:0000259" key="8">
    <source>
        <dbReference type="PROSITE" id="PS50850"/>
    </source>
</evidence>
<evidence type="ECO:0000313" key="9">
    <source>
        <dbReference type="EMBL" id="WIF96543.1"/>
    </source>
</evidence>
<dbReference type="InterPro" id="IPR036259">
    <property type="entry name" value="MFS_trans_sf"/>
</dbReference>
<feature type="transmembrane region" description="Helical" evidence="7">
    <location>
        <begin position="219"/>
        <end position="237"/>
    </location>
</feature>
<evidence type="ECO:0000256" key="1">
    <source>
        <dbReference type="ARBA" id="ARBA00004651"/>
    </source>
</evidence>
<comment type="subcellular location">
    <subcellularLocation>
        <location evidence="1">Cell membrane</location>
        <topology evidence="1">Multi-pass membrane protein</topology>
    </subcellularLocation>
</comment>
<dbReference type="SUPFAM" id="SSF103473">
    <property type="entry name" value="MFS general substrate transporter"/>
    <property type="match status" value="1"/>
</dbReference>
<feature type="transmembrane region" description="Helical" evidence="7">
    <location>
        <begin position="46"/>
        <end position="66"/>
    </location>
</feature>
<dbReference type="InterPro" id="IPR022324">
    <property type="entry name" value="Bacilysin_exporter_BacE_put"/>
</dbReference>
<protein>
    <submittedName>
        <fullName evidence="9">MFS transporter</fullName>
    </submittedName>
</protein>
<keyword evidence="5 7" id="KW-1133">Transmembrane helix</keyword>
<keyword evidence="10" id="KW-1185">Reference proteome</keyword>
<feature type="transmembrane region" description="Helical" evidence="7">
    <location>
        <begin position="142"/>
        <end position="160"/>
    </location>
</feature>
<sequence length="408" mass="45057">MNHVYRKQRKHASIILLAALGISALGDWVYLIALNLMVLDKTGSPLAVTFLYIARPIAVIATNLWAGSIIDRINQRNMMIGLDFIRGLLVLLIPLTNNLTIVYGLVLIIYMASAMSEPTALSYITNLIPSEKRKHFNGWRSLLDSGGFVLGPAIAGALLVVGGYKISIILNGVSFLIAALLIFYLPKPNKERDSLEKPSYEMFKRDWKDVWSFSRNHRFMMLTYFLVGVIMVFVAAIDSLEAAFSTNIIMLSEIKYGLLVSIAGAGYVMGSLVLIAISHFISFRMMIGLGAIFVGAGYVVYSFSSVMGQAATGFFILSFFMAWMQTGFNTFVQHSIPPDRIGRVSSIYGWLEALLTIMATIVIGFTAEFLTLQGSVIVASVILAGLSTILFSLSVLQDKRRRVSLLYH</sequence>
<dbReference type="InterPro" id="IPR020846">
    <property type="entry name" value="MFS_dom"/>
</dbReference>
<keyword evidence="6 7" id="KW-0472">Membrane</keyword>
<evidence type="ECO:0000256" key="4">
    <source>
        <dbReference type="ARBA" id="ARBA00022692"/>
    </source>
</evidence>
<dbReference type="PRINTS" id="PR01988">
    <property type="entry name" value="EXPORTERBACE"/>
</dbReference>
<dbReference type="Pfam" id="PF07690">
    <property type="entry name" value="MFS_1"/>
    <property type="match status" value="1"/>
</dbReference>
<dbReference type="CDD" id="cd06173">
    <property type="entry name" value="MFS_MefA_like"/>
    <property type="match status" value="1"/>
</dbReference>
<name>A0ABY8USZ0_9BACI</name>
<feature type="transmembrane region" description="Helical" evidence="7">
    <location>
        <begin position="283"/>
        <end position="301"/>
    </location>
</feature>